<accession>A0A8B8BVJ6</accession>
<evidence type="ECO:0000313" key="6">
    <source>
        <dbReference type="Proteomes" id="UP000694844"/>
    </source>
</evidence>
<dbReference type="Proteomes" id="UP000694844">
    <property type="component" value="Chromosome 9"/>
</dbReference>
<feature type="transmembrane region" description="Helical" evidence="5">
    <location>
        <begin position="457"/>
        <end position="480"/>
    </location>
</feature>
<feature type="transmembrane region" description="Helical" evidence="5">
    <location>
        <begin position="75"/>
        <end position="93"/>
    </location>
</feature>
<keyword evidence="2 5" id="KW-1133">Transmembrane helix</keyword>
<dbReference type="KEGG" id="cvn:111113162"/>
<feature type="transmembrane region" description="Helical" evidence="5">
    <location>
        <begin position="328"/>
        <end position="353"/>
    </location>
</feature>
<evidence type="ECO:0000256" key="3">
    <source>
        <dbReference type="ARBA" id="ARBA00023136"/>
    </source>
</evidence>
<evidence type="ECO:0000313" key="7">
    <source>
        <dbReference type="RefSeq" id="XP_022306889.1"/>
    </source>
</evidence>
<feature type="transmembrane region" description="Helical" evidence="5">
    <location>
        <begin position="486"/>
        <end position="510"/>
    </location>
</feature>
<organism evidence="6 7">
    <name type="scientific">Crassostrea virginica</name>
    <name type="common">Eastern oyster</name>
    <dbReference type="NCBI Taxonomy" id="6565"/>
    <lineage>
        <taxon>Eukaryota</taxon>
        <taxon>Metazoa</taxon>
        <taxon>Spiralia</taxon>
        <taxon>Lophotrochozoa</taxon>
        <taxon>Mollusca</taxon>
        <taxon>Bivalvia</taxon>
        <taxon>Autobranchia</taxon>
        <taxon>Pteriomorphia</taxon>
        <taxon>Ostreida</taxon>
        <taxon>Ostreoidea</taxon>
        <taxon>Ostreidae</taxon>
        <taxon>Crassostrea</taxon>
    </lineage>
</organism>
<dbReference type="SUPFAM" id="SSF103473">
    <property type="entry name" value="MFS general substrate transporter"/>
    <property type="match status" value="1"/>
</dbReference>
<feature type="transmembrane region" description="Helical" evidence="5">
    <location>
        <begin position="397"/>
        <end position="418"/>
    </location>
</feature>
<keyword evidence="3 5" id="KW-0472">Membrane</keyword>
<dbReference type="InterPro" id="IPR036259">
    <property type="entry name" value="MFS_trans_sf"/>
</dbReference>
<dbReference type="OrthoDB" id="9626824at2759"/>
<dbReference type="Gene3D" id="1.20.1250.20">
    <property type="entry name" value="MFS general substrate transporter like domains"/>
    <property type="match status" value="2"/>
</dbReference>
<protein>
    <submittedName>
        <fullName evidence="7 8">Sodium-dependent glucose transporter 1A-like</fullName>
    </submittedName>
</protein>
<feature type="transmembrane region" description="Helical" evidence="5">
    <location>
        <begin position="146"/>
        <end position="168"/>
    </location>
</feature>
<feature type="region of interest" description="Disordered" evidence="4">
    <location>
        <begin position="1"/>
        <end position="60"/>
    </location>
</feature>
<keyword evidence="1 5" id="KW-0812">Transmembrane</keyword>
<feature type="transmembrane region" description="Helical" evidence="5">
    <location>
        <begin position="174"/>
        <end position="195"/>
    </location>
</feature>
<gene>
    <name evidence="7 8" type="primary">LOC111113162</name>
</gene>
<feature type="transmembrane region" description="Helical" evidence="5">
    <location>
        <begin position="269"/>
        <end position="292"/>
    </location>
</feature>
<dbReference type="AlphaFoldDB" id="A0A8B8BVJ6"/>
<keyword evidence="6" id="KW-1185">Reference proteome</keyword>
<feature type="compositionally biased region" description="Basic and acidic residues" evidence="4">
    <location>
        <begin position="15"/>
        <end position="25"/>
    </location>
</feature>
<evidence type="ECO:0000256" key="2">
    <source>
        <dbReference type="ARBA" id="ARBA00022989"/>
    </source>
</evidence>
<dbReference type="InterPro" id="IPR011701">
    <property type="entry name" value="MFS"/>
</dbReference>
<evidence type="ECO:0000313" key="8">
    <source>
        <dbReference type="RefSeq" id="XP_022306890.1"/>
    </source>
</evidence>
<dbReference type="PANTHER" id="PTHR23121">
    <property type="entry name" value="SODIUM-DEPENDENT GLUCOSE TRANSPORTER 1"/>
    <property type="match status" value="1"/>
</dbReference>
<feature type="compositionally biased region" description="Polar residues" evidence="4">
    <location>
        <begin position="1"/>
        <end position="14"/>
    </location>
</feature>
<dbReference type="Pfam" id="PF07690">
    <property type="entry name" value="MFS_1"/>
    <property type="match status" value="1"/>
</dbReference>
<dbReference type="RefSeq" id="XP_022306890.1">
    <property type="nucleotide sequence ID" value="XM_022451182.1"/>
</dbReference>
<sequence length="551" mass="60809">MGVSTGEYNLNGNSKLDHEEDEKTPFTEQEEVNGNEKQLIEKCESQHNSSGSSKEDDPEGVLTKLKSDAVYREKFLISLGIMWSFFVLGWTIGQFGPSLLDLRIITQVSLKKASGFMTGRSAGYLVGSIIFGIIFDRMKSEKTYCVAWTALALTVIMALIPWCSIYELMVGIHVLKGIAGGGLDTTGTALLISLWRADGKSFLQSIHFAYAFGGAISPFVTGPFLAPDIHVDIPSHNTTGNFSIANNTVESDNATSTDFLKLPSMESRLYIPFSIAAFLALTTSIPLFVLAFTSKRPSETKSVKSTSSDSEDIDQERNVQKVSTGMKVLVLVMLVVIFGVYCATECGFNNLLATFCVSQLKWTKYIASVVTAIFWISFTVARFLGIFLTQIFKPIKLIFLLTSLLIVGFLGFMLAAQFKIYEGIWISSGLVGASMSMVFPLLFAWTEESILPVTGLIASLFLIAASAGSMVNPIFLAFLMEESTPMWLAYTMLGESVILLMVVCLAWTFASRIRLPKKTFREVKIEIRSEVPDEVEYRSIIAESELNEDRL</sequence>
<dbReference type="GeneID" id="111113162"/>
<dbReference type="GO" id="GO:0022857">
    <property type="term" value="F:transmembrane transporter activity"/>
    <property type="evidence" value="ECO:0007669"/>
    <property type="project" value="InterPro"/>
</dbReference>
<feature type="transmembrane region" description="Helical" evidence="5">
    <location>
        <begin position="365"/>
        <end position="385"/>
    </location>
</feature>
<proteinExistence type="predicted"/>
<name>A0A8B8BVJ6_CRAVI</name>
<feature type="transmembrane region" description="Helical" evidence="5">
    <location>
        <begin position="424"/>
        <end position="445"/>
    </location>
</feature>
<reference evidence="7 8" key="1">
    <citation type="submission" date="2025-04" db="UniProtKB">
        <authorList>
            <consortium name="RefSeq"/>
        </authorList>
    </citation>
    <scope>IDENTIFICATION</scope>
    <source>
        <tissue evidence="7 8">Whole sample</tissue>
    </source>
</reference>
<evidence type="ECO:0000256" key="5">
    <source>
        <dbReference type="SAM" id="Phobius"/>
    </source>
</evidence>
<feature type="transmembrane region" description="Helical" evidence="5">
    <location>
        <begin position="207"/>
        <end position="226"/>
    </location>
</feature>
<dbReference type="RefSeq" id="XP_022306889.1">
    <property type="nucleotide sequence ID" value="XM_022451181.1"/>
</dbReference>
<evidence type="ECO:0000256" key="4">
    <source>
        <dbReference type="SAM" id="MobiDB-lite"/>
    </source>
</evidence>
<feature type="transmembrane region" description="Helical" evidence="5">
    <location>
        <begin position="113"/>
        <end position="134"/>
    </location>
</feature>
<dbReference type="PANTHER" id="PTHR23121:SF9">
    <property type="entry name" value="SODIUM-DEPENDENT GLUCOSE TRANSPORTER 1"/>
    <property type="match status" value="1"/>
</dbReference>
<evidence type="ECO:0000256" key="1">
    <source>
        <dbReference type="ARBA" id="ARBA00022692"/>
    </source>
</evidence>